<keyword evidence="1" id="KW-1133">Transmembrane helix</keyword>
<reference evidence="3" key="1">
    <citation type="submission" date="2023-07" db="EMBL/GenBank/DDBJ databases">
        <title>Dyadobacter sp. nov 'subterranea' isolated from contaminted grondwater.</title>
        <authorList>
            <person name="Szabo I."/>
            <person name="Al-Omari J."/>
            <person name="Szerdahelyi S.G."/>
            <person name="Rado J."/>
        </authorList>
    </citation>
    <scope>NUCLEOTIDE SEQUENCE [LARGE SCALE GENOMIC DNA]</scope>
    <source>
        <strain evidence="3">UP-52</strain>
    </source>
</reference>
<feature type="transmembrane region" description="Helical" evidence="1">
    <location>
        <begin position="147"/>
        <end position="165"/>
    </location>
</feature>
<accession>A0ABR9WDM1</accession>
<comment type="caution">
    <text evidence="2">The sequence shown here is derived from an EMBL/GenBank/DDBJ whole genome shotgun (WGS) entry which is preliminary data.</text>
</comment>
<dbReference type="InterPro" id="IPR021280">
    <property type="entry name" value="TMEM260-like"/>
</dbReference>
<feature type="transmembrane region" description="Helical" evidence="1">
    <location>
        <begin position="478"/>
        <end position="495"/>
    </location>
</feature>
<dbReference type="Pfam" id="PF11028">
    <property type="entry name" value="TMEM260-like"/>
    <property type="match status" value="1"/>
</dbReference>
<dbReference type="PANTHER" id="PTHR16214">
    <property type="entry name" value="TRANSMEMBRANE PROTEIN 260"/>
    <property type="match status" value="1"/>
</dbReference>
<dbReference type="Proteomes" id="UP000634134">
    <property type="component" value="Unassembled WGS sequence"/>
</dbReference>
<dbReference type="PANTHER" id="PTHR16214:SF3">
    <property type="entry name" value="TRANSMEMBRANE PROTEIN 260"/>
    <property type="match status" value="1"/>
</dbReference>
<gene>
    <name evidence="2" type="ORF">IEE83_15145</name>
</gene>
<dbReference type="RefSeq" id="WP_194121371.1">
    <property type="nucleotide sequence ID" value="NZ_JACYGY010000001.1"/>
</dbReference>
<dbReference type="InterPro" id="IPR052724">
    <property type="entry name" value="GT117_domain-containing"/>
</dbReference>
<feature type="transmembrane region" description="Helical" evidence="1">
    <location>
        <begin position="177"/>
        <end position="208"/>
    </location>
</feature>
<proteinExistence type="predicted"/>
<name>A0ABR9WDM1_9BACT</name>
<feature type="transmembrane region" description="Helical" evidence="1">
    <location>
        <begin position="258"/>
        <end position="279"/>
    </location>
</feature>
<feature type="transmembrane region" description="Helical" evidence="1">
    <location>
        <begin position="215"/>
        <end position="238"/>
    </location>
</feature>
<feature type="transmembrane region" description="Helical" evidence="1">
    <location>
        <begin position="565"/>
        <end position="585"/>
    </location>
</feature>
<feature type="transmembrane region" description="Helical" evidence="1">
    <location>
        <begin position="77"/>
        <end position="98"/>
    </location>
</feature>
<feature type="transmembrane region" description="Helical" evidence="1">
    <location>
        <begin position="288"/>
        <end position="310"/>
    </location>
</feature>
<feature type="transmembrane region" description="Helical" evidence="1">
    <location>
        <begin position="531"/>
        <end position="553"/>
    </location>
</feature>
<keyword evidence="3" id="KW-1185">Reference proteome</keyword>
<feature type="transmembrane region" description="Helical" evidence="1">
    <location>
        <begin position="7"/>
        <end position="25"/>
    </location>
</feature>
<feature type="transmembrane region" description="Helical" evidence="1">
    <location>
        <begin position="53"/>
        <end position="70"/>
    </location>
</feature>
<protein>
    <submittedName>
        <fullName evidence="2">DUF2723 domain-containing protein</fullName>
    </submittedName>
</protein>
<feature type="transmembrane region" description="Helical" evidence="1">
    <location>
        <begin position="502"/>
        <end position="519"/>
    </location>
</feature>
<dbReference type="EMBL" id="JACYGY010000001">
    <property type="protein sequence ID" value="MBE9463224.1"/>
    <property type="molecule type" value="Genomic_DNA"/>
</dbReference>
<evidence type="ECO:0000313" key="3">
    <source>
        <dbReference type="Proteomes" id="UP000634134"/>
    </source>
</evidence>
<sequence>MKNFNRINNLTGWIVFAIAFLTYALTMEQTASFWDCGEFIACAFKLQVPHPPGAPFFLLIGRIFSMLALGNVSKVAFWVNMLSVLCSAFTILFLYWTITLLAAKLIGKKNESLTTSEIILVTGSGIVGALAYAWSDSFWFSAVEAEVYAMSSFFTAIVIWAVFKWERIEDPAEENRWLIFIAYLTGISIGVHLLNLVTIPALALVYYFKKYPKPTVLGGMLAFTGGLVVLAIINSGIIPGLPGLAGKFEIFFVNNFGFPYKSGVIAFVILFLGSLVWAIRFSHRQEKILLNTCLLSFAFVLIGYASYLMVLVRSEYNPPINENDPSDVLSFVSYLKREQYGSRPLLYGPSFTSKPISQKPESTVYAKKDGKYVIQGHRYDYDYEPGSSMLFPRMYSTQPGHPQLYQQMTGLAEGQKPTMVQNLSFLFSHQLGHMYWRYFLWNFVGRESDEEGAGTMLPWDISRNYPSSIAQNRGHNNFLMLPLLLGFAGIIALYFKRKKDLLVLGLLFILTGVALVIYLNSPPIEPRERDYIYVGSFYIFCIWIGLGVVALANGLQKWVLNSSKTAVFASALGLVIPAIMVAQGWDNHNRSNRYHSVDFAKNLLNSCAPNAILFTGGDNDTFPLWYVQEVEGFRTDVRVCVQTFLGIDWYIRQLKRKMNKSEALPLSLDTNSYAFGKNDYLPFYEIPSVKSGINLKEYLQLIQQQNRAIQVPLTSGEMASILPSSILFLPVNTKEVEKMNIIKKDLMPMLSDSMSWKIGDKDLYKSDLVMLDIIASNNWKRPIYFSSTMGSSNNLGLKEYMQLEGYTYRLLPVRIPGASDGYVNSDIMYNNLMNKMFWRELDNKNTYYDPAYLGSPVATARIAFLRLTNQLIAENRKEEAKKVINKALTVMPDKSIPYDQISSNYIGLLFELGENKKALDTAKTMALRANENLEFAKKNDVSKSRDINTDLYILQTIVHECREAKQEAAAMEYDTIFQKHLLAFNLYSKQEE</sequence>
<organism evidence="2 3">
    <name type="scientific">Dyadobacter subterraneus</name>
    <dbReference type="NCBI Taxonomy" id="2773304"/>
    <lineage>
        <taxon>Bacteria</taxon>
        <taxon>Pseudomonadati</taxon>
        <taxon>Bacteroidota</taxon>
        <taxon>Cytophagia</taxon>
        <taxon>Cytophagales</taxon>
        <taxon>Spirosomataceae</taxon>
        <taxon>Dyadobacter</taxon>
    </lineage>
</organism>
<evidence type="ECO:0000313" key="2">
    <source>
        <dbReference type="EMBL" id="MBE9463224.1"/>
    </source>
</evidence>
<feature type="transmembrane region" description="Helical" evidence="1">
    <location>
        <begin position="118"/>
        <end position="135"/>
    </location>
</feature>
<evidence type="ECO:0000256" key="1">
    <source>
        <dbReference type="SAM" id="Phobius"/>
    </source>
</evidence>
<keyword evidence="1" id="KW-0812">Transmembrane</keyword>
<keyword evidence="1" id="KW-0472">Membrane</keyword>